<proteinExistence type="predicted"/>
<feature type="region of interest" description="Disordered" evidence="1">
    <location>
        <begin position="34"/>
        <end position="88"/>
    </location>
</feature>
<accession>A0AAV7KQ51</accession>
<evidence type="ECO:0000256" key="1">
    <source>
        <dbReference type="SAM" id="MobiDB-lite"/>
    </source>
</evidence>
<feature type="compositionally biased region" description="Basic and acidic residues" evidence="1">
    <location>
        <begin position="43"/>
        <end position="61"/>
    </location>
</feature>
<dbReference type="EMBL" id="JANPWB010000016">
    <property type="protein sequence ID" value="KAJ1080014.1"/>
    <property type="molecule type" value="Genomic_DNA"/>
</dbReference>
<protein>
    <submittedName>
        <fullName evidence="2">Uncharacterized protein</fullName>
    </submittedName>
</protein>
<evidence type="ECO:0000313" key="3">
    <source>
        <dbReference type="Proteomes" id="UP001066276"/>
    </source>
</evidence>
<evidence type="ECO:0000313" key="2">
    <source>
        <dbReference type="EMBL" id="KAJ1080014.1"/>
    </source>
</evidence>
<organism evidence="2 3">
    <name type="scientific">Pleurodeles waltl</name>
    <name type="common">Iberian ribbed newt</name>
    <dbReference type="NCBI Taxonomy" id="8319"/>
    <lineage>
        <taxon>Eukaryota</taxon>
        <taxon>Metazoa</taxon>
        <taxon>Chordata</taxon>
        <taxon>Craniata</taxon>
        <taxon>Vertebrata</taxon>
        <taxon>Euteleostomi</taxon>
        <taxon>Amphibia</taxon>
        <taxon>Batrachia</taxon>
        <taxon>Caudata</taxon>
        <taxon>Salamandroidea</taxon>
        <taxon>Salamandridae</taxon>
        <taxon>Pleurodelinae</taxon>
        <taxon>Pleurodeles</taxon>
    </lineage>
</organism>
<comment type="caution">
    <text evidence="2">The sequence shown here is derived from an EMBL/GenBank/DDBJ whole genome shotgun (WGS) entry which is preliminary data.</text>
</comment>
<name>A0AAV7KQ51_PLEWA</name>
<reference evidence="2" key="1">
    <citation type="journal article" date="2022" name="bioRxiv">
        <title>Sequencing and chromosome-scale assembly of the giantPleurodeles waltlgenome.</title>
        <authorList>
            <person name="Brown T."/>
            <person name="Elewa A."/>
            <person name="Iarovenko S."/>
            <person name="Subramanian E."/>
            <person name="Araus A.J."/>
            <person name="Petzold A."/>
            <person name="Susuki M."/>
            <person name="Suzuki K.-i.T."/>
            <person name="Hayashi T."/>
            <person name="Toyoda A."/>
            <person name="Oliveira C."/>
            <person name="Osipova E."/>
            <person name="Leigh N.D."/>
            <person name="Simon A."/>
            <person name="Yun M.H."/>
        </authorList>
    </citation>
    <scope>NUCLEOTIDE SEQUENCE</scope>
    <source>
        <strain evidence="2">20211129_DDA</strain>
        <tissue evidence="2">Liver</tissue>
    </source>
</reference>
<gene>
    <name evidence="2" type="ORF">NDU88_000236</name>
</gene>
<keyword evidence="3" id="KW-1185">Reference proteome</keyword>
<dbReference type="AlphaFoldDB" id="A0AAV7KQ51"/>
<sequence>MVLMGHQGADPVAVTPTPCWPVCVSLDSPTRGIADLQSTQELSSEHRSARDPEPNSEEKLAKTTNQKPSPGERPLSSRRVLKGGTDPL</sequence>
<dbReference type="Proteomes" id="UP001066276">
    <property type="component" value="Chromosome 12"/>
</dbReference>